<sequence>MLDQLLPRLEGLAAQFAFSQLSPNLLNDYQFLVEELDSRFRVIETPRSLLQNSAEGRNVMARLSKSMQRS</sequence>
<dbReference type="AlphaFoldDB" id="A0A9D4S390"/>
<gene>
    <name evidence="1" type="ORF">DPMN_012990</name>
</gene>
<proteinExistence type="predicted"/>
<keyword evidence="2" id="KW-1185">Reference proteome</keyword>
<dbReference type="Proteomes" id="UP000828390">
    <property type="component" value="Unassembled WGS sequence"/>
</dbReference>
<protein>
    <submittedName>
        <fullName evidence="1">Uncharacterized protein</fullName>
    </submittedName>
</protein>
<evidence type="ECO:0000313" key="1">
    <source>
        <dbReference type="EMBL" id="KAH3888945.1"/>
    </source>
</evidence>
<reference evidence="1" key="1">
    <citation type="journal article" date="2019" name="bioRxiv">
        <title>The Genome of the Zebra Mussel, Dreissena polymorpha: A Resource for Invasive Species Research.</title>
        <authorList>
            <person name="McCartney M.A."/>
            <person name="Auch B."/>
            <person name="Kono T."/>
            <person name="Mallez S."/>
            <person name="Zhang Y."/>
            <person name="Obille A."/>
            <person name="Becker A."/>
            <person name="Abrahante J.E."/>
            <person name="Garbe J."/>
            <person name="Badalamenti J.P."/>
            <person name="Herman A."/>
            <person name="Mangelson H."/>
            <person name="Liachko I."/>
            <person name="Sullivan S."/>
            <person name="Sone E.D."/>
            <person name="Koren S."/>
            <person name="Silverstein K.A.T."/>
            <person name="Beckman K.B."/>
            <person name="Gohl D.M."/>
        </authorList>
    </citation>
    <scope>NUCLEOTIDE SEQUENCE</scope>
    <source>
        <strain evidence="1">Duluth1</strain>
        <tissue evidence="1">Whole animal</tissue>
    </source>
</reference>
<comment type="caution">
    <text evidence="1">The sequence shown here is derived from an EMBL/GenBank/DDBJ whole genome shotgun (WGS) entry which is preliminary data.</text>
</comment>
<reference evidence="1" key="2">
    <citation type="submission" date="2020-11" db="EMBL/GenBank/DDBJ databases">
        <authorList>
            <person name="McCartney M.A."/>
            <person name="Auch B."/>
            <person name="Kono T."/>
            <person name="Mallez S."/>
            <person name="Becker A."/>
            <person name="Gohl D.M."/>
            <person name="Silverstein K.A.T."/>
            <person name="Koren S."/>
            <person name="Bechman K.B."/>
            <person name="Herman A."/>
            <person name="Abrahante J.E."/>
            <person name="Garbe J."/>
        </authorList>
    </citation>
    <scope>NUCLEOTIDE SEQUENCE</scope>
    <source>
        <strain evidence="1">Duluth1</strain>
        <tissue evidence="1">Whole animal</tissue>
    </source>
</reference>
<dbReference type="EMBL" id="JAIWYP010000001">
    <property type="protein sequence ID" value="KAH3888945.1"/>
    <property type="molecule type" value="Genomic_DNA"/>
</dbReference>
<organism evidence="1 2">
    <name type="scientific">Dreissena polymorpha</name>
    <name type="common">Zebra mussel</name>
    <name type="synonym">Mytilus polymorpha</name>
    <dbReference type="NCBI Taxonomy" id="45954"/>
    <lineage>
        <taxon>Eukaryota</taxon>
        <taxon>Metazoa</taxon>
        <taxon>Spiralia</taxon>
        <taxon>Lophotrochozoa</taxon>
        <taxon>Mollusca</taxon>
        <taxon>Bivalvia</taxon>
        <taxon>Autobranchia</taxon>
        <taxon>Heteroconchia</taxon>
        <taxon>Euheterodonta</taxon>
        <taxon>Imparidentia</taxon>
        <taxon>Neoheterodontei</taxon>
        <taxon>Myida</taxon>
        <taxon>Dreissenoidea</taxon>
        <taxon>Dreissenidae</taxon>
        <taxon>Dreissena</taxon>
    </lineage>
</organism>
<evidence type="ECO:0000313" key="2">
    <source>
        <dbReference type="Proteomes" id="UP000828390"/>
    </source>
</evidence>
<accession>A0A9D4S390</accession>
<name>A0A9D4S390_DREPO</name>